<evidence type="ECO:0000313" key="2">
    <source>
        <dbReference type="EMBL" id="KAK3266516.1"/>
    </source>
</evidence>
<dbReference type="EMBL" id="LGRX02013010">
    <property type="protein sequence ID" value="KAK3266516.1"/>
    <property type="molecule type" value="Genomic_DNA"/>
</dbReference>
<evidence type="ECO:0000256" key="1">
    <source>
        <dbReference type="SAM" id="MobiDB-lite"/>
    </source>
</evidence>
<accession>A0AAE0FUZ1</accession>
<comment type="caution">
    <text evidence="2">The sequence shown here is derived from an EMBL/GenBank/DDBJ whole genome shotgun (WGS) entry which is preliminary data.</text>
</comment>
<reference evidence="2 3" key="1">
    <citation type="journal article" date="2015" name="Genome Biol. Evol.">
        <title>Comparative Genomics of a Bacterivorous Green Alga Reveals Evolutionary Causalities and Consequences of Phago-Mixotrophic Mode of Nutrition.</title>
        <authorList>
            <person name="Burns J.A."/>
            <person name="Paasch A."/>
            <person name="Narechania A."/>
            <person name="Kim E."/>
        </authorList>
    </citation>
    <scope>NUCLEOTIDE SEQUENCE [LARGE SCALE GENOMIC DNA]</scope>
    <source>
        <strain evidence="2 3">PLY_AMNH</strain>
    </source>
</reference>
<protein>
    <submittedName>
        <fullName evidence="2">Uncharacterized protein</fullName>
    </submittedName>
</protein>
<organism evidence="2 3">
    <name type="scientific">Cymbomonas tetramitiformis</name>
    <dbReference type="NCBI Taxonomy" id="36881"/>
    <lineage>
        <taxon>Eukaryota</taxon>
        <taxon>Viridiplantae</taxon>
        <taxon>Chlorophyta</taxon>
        <taxon>Pyramimonadophyceae</taxon>
        <taxon>Pyramimonadales</taxon>
        <taxon>Pyramimonadaceae</taxon>
        <taxon>Cymbomonas</taxon>
    </lineage>
</organism>
<feature type="region of interest" description="Disordered" evidence="1">
    <location>
        <begin position="13"/>
        <end position="39"/>
    </location>
</feature>
<sequence>MVAAMMTLQLPALPEAPPAGDLHSPDSSPDSPEFSAFHDDVPHTADVDRLHGSHLGVLERDDGAQLSAACSLAPFGDEDAEWTFLADRGGPIWKPPHLRWEPDVTAGAIDPPPGTYHRLVAIGFPRP</sequence>
<evidence type="ECO:0000313" key="3">
    <source>
        <dbReference type="Proteomes" id="UP001190700"/>
    </source>
</evidence>
<dbReference type="AlphaFoldDB" id="A0AAE0FUZ1"/>
<name>A0AAE0FUZ1_9CHLO</name>
<dbReference type="Proteomes" id="UP001190700">
    <property type="component" value="Unassembled WGS sequence"/>
</dbReference>
<keyword evidence="3" id="KW-1185">Reference proteome</keyword>
<proteinExistence type="predicted"/>
<gene>
    <name evidence="2" type="ORF">CYMTET_24865</name>
</gene>